<dbReference type="Pfam" id="PF05175">
    <property type="entry name" value="MTS"/>
    <property type="match status" value="1"/>
</dbReference>
<keyword evidence="10" id="KW-1185">Reference proteome</keyword>
<dbReference type="CDD" id="cd02440">
    <property type="entry name" value="AdoMet_MTases"/>
    <property type="match status" value="1"/>
</dbReference>
<feature type="domain" description="Release factor glutamine methyltransferase N-terminal" evidence="8">
    <location>
        <begin position="53"/>
        <end position="131"/>
    </location>
</feature>
<feature type="binding site" evidence="5">
    <location>
        <position position="201"/>
    </location>
    <ligand>
        <name>S-adenosyl-L-methionine</name>
        <dbReference type="ChEBI" id="CHEBI:59789"/>
    </ligand>
</feature>
<evidence type="ECO:0000256" key="1">
    <source>
        <dbReference type="ARBA" id="ARBA00022603"/>
    </source>
</evidence>
<dbReference type="InterPro" id="IPR050320">
    <property type="entry name" value="N5-glutamine_MTase"/>
</dbReference>
<dbReference type="InterPro" id="IPR007848">
    <property type="entry name" value="Small_mtfrase_dom"/>
</dbReference>
<evidence type="ECO:0000259" key="7">
    <source>
        <dbReference type="Pfam" id="PF05175"/>
    </source>
</evidence>
<dbReference type="GO" id="GO:0102559">
    <property type="term" value="F:peptide chain release factor N(5)-glutamine methyltransferase activity"/>
    <property type="evidence" value="ECO:0007669"/>
    <property type="project" value="UniProtKB-EC"/>
</dbReference>
<reference evidence="9 10" key="1">
    <citation type="submission" date="2023-01" db="EMBL/GenBank/DDBJ databases">
        <title>Characterization of estradiol degrading bacteria Microbacterium sp. MZT7 and reveal degrading genes through genome analysis.</title>
        <authorList>
            <person name="Hao P."/>
            <person name="Gao Y."/>
        </authorList>
    </citation>
    <scope>NUCLEOTIDE SEQUENCE [LARGE SCALE GENOMIC DNA]</scope>
    <source>
        <strain evidence="9 10">MZT7</strain>
    </source>
</reference>
<gene>
    <name evidence="5 9" type="primary">prmC</name>
    <name evidence="9" type="ORF">K8F61_07360</name>
</gene>
<comment type="caution">
    <text evidence="5">Lacks conserved residue(s) required for the propagation of feature annotation.</text>
</comment>
<dbReference type="GO" id="GO:0032259">
    <property type="term" value="P:methylation"/>
    <property type="evidence" value="ECO:0007669"/>
    <property type="project" value="UniProtKB-KW"/>
</dbReference>
<evidence type="ECO:0000256" key="6">
    <source>
        <dbReference type="SAM" id="MobiDB-lite"/>
    </source>
</evidence>
<dbReference type="Gene3D" id="3.40.50.150">
    <property type="entry name" value="Vaccinia Virus protein VP39"/>
    <property type="match status" value="1"/>
</dbReference>
<proteinExistence type="inferred from homology"/>
<organism evidence="9 10">
    <name type="scientific">Microbacterium resistens</name>
    <dbReference type="NCBI Taxonomy" id="156977"/>
    <lineage>
        <taxon>Bacteria</taxon>
        <taxon>Bacillati</taxon>
        <taxon>Actinomycetota</taxon>
        <taxon>Actinomycetes</taxon>
        <taxon>Micrococcales</taxon>
        <taxon>Microbacteriaceae</taxon>
        <taxon>Microbacterium</taxon>
    </lineage>
</organism>
<accession>A0ABY3RYT5</accession>
<dbReference type="InterPro" id="IPR040758">
    <property type="entry name" value="PrmC_N"/>
</dbReference>
<evidence type="ECO:0000256" key="5">
    <source>
        <dbReference type="HAMAP-Rule" id="MF_02126"/>
    </source>
</evidence>
<dbReference type="InterPro" id="IPR002052">
    <property type="entry name" value="DNA_methylase_N6_adenine_CS"/>
</dbReference>
<keyword evidence="2 5" id="KW-0808">Transferase</keyword>
<dbReference type="EC" id="2.1.1.297" evidence="5"/>
<feature type="compositionally biased region" description="Basic and acidic residues" evidence="6">
    <location>
        <begin position="20"/>
        <end position="31"/>
    </location>
</feature>
<dbReference type="PANTHER" id="PTHR18895:SF74">
    <property type="entry name" value="MTRF1L RELEASE FACTOR GLUTAMINE METHYLTRANSFERASE"/>
    <property type="match status" value="1"/>
</dbReference>
<evidence type="ECO:0000256" key="2">
    <source>
        <dbReference type="ARBA" id="ARBA00022679"/>
    </source>
</evidence>
<comment type="function">
    <text evidence="5">Methylates the class 1 translation termination release factors RF1/PrfA and RF2/PrfB on the glutamine residue of the universally conserved GGQ motif.</text>
</comment>
<dbReference type="InterPro" id="IPR019874">
    <property type="entry name" value="RF_methyltr_PrmC"/>
</dbReference>
<feature type="domain" description="Methyltransferase small" evidence="7">
    <location>
        <begin position="152"/>
        <end position="251"/>
    </location>
</feature>
<sequence>MAALSSTGARGGGRGVSLGERPHRRETCDAPWRRASGAGRIRWVLVPHSLDRILRETARKLAEAGVPDPVVDAELIAAHVLGGGHGAPGWSRGAVQAAALRGDEIEGPAAAEIGALAERRSRREPLQHLTGRAPFRHLELAVGPGVFVPRPETETVAQFAIDALRAAPVPAPIGIDLGTGSGAIALAMATEVPHARVFAAEVSPEAHAWARRNTERQENLTLVQADLADAFEELAGRADVVISNPPYVPDAAVPRDPEVRLHDPALALYGGEDGLDVVRVISRRALTLLHPGGLLVLEHGELQGAQIRALLEDDGWRATATHRDLTQRDRATTAIRP</sequence>
<evidence type="ECO:0000313" key="9">
    <source>
        <dbReference type="EMBL" id="UGS27971.1"/>
    </source>
</evidence>
<keyword evidence="3 5" id="KW-0949">S-adenosyl-L-methionine</keyword>
<evidence type="ECO:0000313" key="10">
    <source>
        <dbReference type="Proteomes" id="UP001199642"/>
    </source>
</evidence>
<protein>
    <recommendedName>
        <fullName evidence="5">Release factor glutamine methyltransferase</fullName>
        <shortName evidence="5">RF MTase</shortName>
        <ecNumber evidence="5">2.1.1.297</ecNumber>
    </recommendedName>
    <alternativeName>
        <fullName evidence="5">N5-glutamine methyltransferase PrmC</fullName>
    </alternativeName>
    <alternativeName>
        <fullName evidence="5">Protein-(glutamine-N5) MTase PrmC</fullName>
    </alternativeName>
    <alternativeName>
        <fullName evidence="5">Protein-glutamine N-methyltransferase PrmC</fullName>
    </alternativeName>
</protein>
<dbReference type="EMBL" id="CP082781">
    <property type="protein sequence ID" value="UGS27971.1"/>
    <property type="molecule type" value="Genomic_DNA"/>
</dbReference>
<dbReference type="Pfam" id="PF17827">
    <property type="entry name" value="PrmC_N"/>
    <property type="match status" value="1"/>
</dbReference>
<dbReference type="PANTHER" id="PTHR18895">
    <property type="entry name" value="HEMK METHYLTRANSFERASE"/>
    <property type="match status" value="1"/>
</dbReference>
<dbReference type="PROSITE" id="PS00092">
    <property type="entry name" value="N6_MTASE"/>
    <property type="match status" value="1"/>
</dbReference>
<dbReference type="Gene3D" id="1.10.8.10">
    <property type="entry name" value="DNA helicase RuvA subunit, C-terminal domain"/>
    <property type="match status" value="1"/>
</dbReference>
<comment type="catalytic activity">
    <reaction evidence="4 5">
        <text>L-glutaminyl-[peptide chain release factor] + S-adenosyl-L-methionine = N(5)-methyl-L-glutaminyl-[peptide chain release factor] + S-adenosyl-L-homocysteine + H(+)</text>
        <dbReference type="Rhea" id="RHEA:42896"/>
        <dbReference type="Rhea" id="RHEA-COMP:10271"/>
        <dbReference type="Rhea" id="RHEA-COMP:10272"/>
        <dbReference type="ChEBI" id="CHEBI:15378"/>
        <dbReference type="ChEBI" id="CHEBI:30011"/>
        <dbReference type="ChEBI" id="CHEBI:57856"/>
        <dbReference type="ChEBI" id="CHEBI:59789"/>
        <dbReference type="ChEBI" id="CHEBI:61891"/>
        <dbReference type="EC" id="2.1.1.297"/>
    </reaction>
</comment>
<dbReference type="InterPro" id="IPR029063">
    <property type="entry name" value="SAM-dependent_MTases_sf"/>
</dbReference>
<feature type="binding site" evidence="5">
    <location>
        <begin position="178"/>
        <end position="182"/>
    </location>
    <ligand>
        <name>S-adenosyl-L-methionine</name>
        <dbReference type="ChEBI" id="CHEBI:59789"/>
    </ligand>
</feature>
<evidence type="ECO:0000256" key="4">
    <source>
        <dbReference type="ARBA" id="ARBA00048391"/>
    </source>
</evidence>
<dbReference type="NCBIfam" id="TIGR00536">
    <property type="entry name" value="hemK_fam"/>
    <property type="match status" value="1"/>
</dbReference>
<dbReference type="Proteomes" id="UP001199642">
    <property type="component" value="Chromosome"/>
</dbReference>
<dbReference type="NCBIfam" id="TIGR03534">
    <property type="entry name" value="RF_mod_PrmC"/>
    <property type="match status" value="1"/>
</dbReference>
<feature type="binding site" evidence="5">
    <location>
        <begin position="244"/>
        <end position="247"/>
    </location>
    <ligand>
        <name>substrate</name>
    </ligand>
</feature>
<evidence type="ECO:0000259" key="8">
    <source>
        <dbReference type="Pfam" id="PF17827"/>
    </source>
</evidence>
<name>A0ABY3RYT5_9MICO</name>
<feature type="region of interest" description="Disordered" evidence="6">
    <location>
        <begin position="1"/>
        <end position="31"/>
    </location>
</feature>
<keyword evidence="1 5" id="KW-0489">Methyltransferase</keyword>
<dbReference type="HAMAP" id="MF_02126">
    <property type="entry name" value="RF_methyltr_PrmC"/>
    <property type="match status" value="1"/>
</dbReference>
<dbReference type="SUPFAM" id="SSF53335">
    <property type="entry name" value="S-adenosyl-L-methionine-dependent methyltransferases"/>
    <property type="match status" value="1"/>
</dbReference>
<comment type="similarity">
    <text evidence="5">Belongs to the protein N5-glutamine methyltransferase family. PrmC subfamily.</text>
</comment>
<evidence type="ECO:0000256" key="3">
    <source>
        <dbReference type="ARBA" id="ARBA00022691"/>
    </source>
</evidence>
<dbReference type="InterPro" id="IPR004556">
    <property type="entry name" value="HemK-like"/>
</dbReference>
<feature type="binding site" evidence="5">
    <location>
        <position position="244"/>
    </location>
    <ligand>
        <name>S-adenosyl-L-methionine</name>
        <dbReference type="ChEBI" id="CHEBI:59789"/>
    </ligand>
</feature>